<gene>
    <name evidence="4" type="ORF">ACHAW5_007154</name>
</gene>
<dbReference type="InterPro" id="IPR011043">
    <property type="entry name" value="Gal_Oxase/kelch_b-propeller"/>
</dbReference>
<feature type="region of interest" description="Disordered" evidence="3">
    <location>
        <begin position="136"/>
        <end position="201"/>
    </location>
</feature>
<organism evidence="4 5">
    <name type="scientific">Stephanodiscus triporus</name>
    <dbReference type="NCBI Taxonomy" id="2934178"/>
    <lineage>
        <taxon>Eukaryota</taxon>
        <taxon>Sar</taxon>
        <taxon>Stramenopiles</taxon>
        <taxon>Ochrophyta</taxon>
        <taxon>Bacillariophyta</taxon>
        <taxon>Coscinodiscophyceae</taxon>
        <taxon>Thalassiosirophycidae</taxon>
        <taxon>Stephanodiscales</taxon>
        <taxon>Stephanodiscaceae</taxon>
        <taxon>Stephanodiscus</taxon>
    </lineage>
</organism>
<feature type="region of interest" description="Disordered" evidence="3">
    <location>
        <begin position="112"/>
        <end position="131"/>
    </location>
</feature>
<dbReference type="Proteomes" id="UP001530315">
    <property type="component" value="Unassembled WGS sequence"/>
</dbReference>
<feature type="compositionally biased region" description="Polar residues" evidence="3">
    <location>
        <begin position="143"/>
        <end position="157"/>
    </location>
</feature>
<keyword evidence="5" id="KW-1185">Reference proteome</keyword>
<dbReference type="PANTHER" id="PTHR46093:SF3">
    <property type="entry name" value="ACYL-COA-BINDING DOMAIN-CONTAINING PROTEIN 4"/>
    <property type="match status" value="1"/>
</dbReference>
<sequence length="597" mass="63946">MPSQEQDATATFTLSFGGVDFCLEPGRSSSSDDADGPVMSVGKICSGGVSIDLNGFVGTLRVKVRDASNADVGANDVAAPTTAECRSITNNDEDETTIEVPSHDGMAAELEDTSSRIVEDTPSPNKKCGTEQEVVAETKSKQSKGQQKLNFFGSSGNKHGRQSKAEKIMPTKRAGVDPKASTRKKSRVSSDAGRDVPTPDTAAFNDFIEEIDSDWGNNESTLASLGQTMPDCESSLDGDGIPSDAKTKANDDVAESRPGNTPPRPRWGQTMTMIDHRRFIVYGGQTIDNGEPRPLADLFVYDLMDGTWTRPINCDGVARTWHTANFLPERQLLLCFGGEVLNDTTGKLTTTDQVMVLDTEIMLWYPPTVSGQIPSGRSGHGSCFLPDTNELVVFGGVKNGRWLNSAYILDTNRWRWSALKAVGDAPRPRSYHSATVIGSNGPSSDVGSRVVIFGGNDGDQCFNSVHVLEATGEGKKWVWTNPKCNGDAPSPRTGHVAALLNDGSTIMIYGGWDPNTEVENGHDLIFGDSHLLDTKTWTWTPGPRPRYEKSGASNGGADRVGHSAVLAPGGEHGVQVLAFGGRVRGGEFVGDFQSLVA</sequence>
<keyword evidence="1" id="KW-0880">Kelch repeat</keyword>
<keyword evidence="2" id="KW-0677">Repeat</keyword>
<dbReference type="SUPFAM" id="SSF50965">
    <property type="entry name" value="Galactose oxidase, central domain"/>
    <property type="match status" value="1"/>
</dbReference>
<dbReference type="InterPro" id="IPR015915">
    <property type="entry name" value="Kelch-typ_b-propeller"/>
</dbReference>
<dbReference type="AlphaFoldDB" id="A0ABD3NHR9"/>
<feature type="compositionally biased region" description="Basic and acidic residues" evidence="3">
    <location>
        <begin position="245"/>
        <end position="255"/>
    </location>
</feature>
<dbReference type="EMBL" id="JALLAZ020001413">
    <property type="protein sequence ID" value="KAL3775430.1"/>
    <property type="molecule type" value="Genomic_DNA"/>
</dbReference>
<feature type="compositionally biased region" description="Polar residues" evidence="3">
    <location>
        <begin position="215"/>
        <end position="227"/>
    </location>
</feature>
<evidence type="ECO:0000256" key="3">
    <source>
        <dbReference type="SAM" id="MobiDB-lite"/>
    </source>
</evidence>
<feature type="region of interest" description="Disordered" evidence="3">
    <location>
        <begin position="215"/>
        <end position="269"/>
    </location>
</feature>
<evidence type="ECO:0000313" key="4">
    <source>
        <dbReference type="EMBL" id="KAL3775430.1"/>
    </source>
</evidence>
<protein>
    <submittedName>
        <fullName evidence="4">Uncharacterized protein</fullName>
    </submittedName>
</protein>
<dbReference type="SUPFAM" id="SSF117281">
    <property type="entry name" value="Kelch motif"/>
    <property type="match status" value="1"/>
</dbReference>
<name>A0ABD3NHR9_9STRA</name>
<accession>A0ABD3NHR9</accession>
<dbReference type="Pfam" id="PF24681">
    <property type="entry name" value="Kelch_KLHDC2_KLHL20_DRC7"/>
    <property type="match status" value="1"/>
</dbReference>
<reference evidence="4 5" key="1">
    <citation type="submission" date="2024-10" db="EMBL/GenBank/DDBJ databases">
        <title>Updated reference genomes for cyclostephanoid diatoms.</title>
        <authorList>
            <person name="Roberts W.R."/>
            <person name="Alverson A.J."/>
        </authorList>
    </citation>
    <scope>NUCLEOTIDE SEQUENCE [LARGE SCALE GENOMIC DNA]</scope>
    <source>
        <strain evidence="4 5">AJA276-08</strain>
    </source>
</reference>
<evidence type="ECO:0000256" key="2">
    <source>
        <dbReference type="ARBA" id="ARBA00022737"/>
    </source>
</evidence>
<dbReference type="PANTHER" id="PTHR46093">
    <property type="entry name" value="ACYL-COA-BINDING DOMAIN-CONTAINING PROTEIN 5"/>
    <property type="match status" value="1"/>
</dbReference>
<evidence type="ECO:0000256" key="1">
    <source>
        <dbReference type="ARBA" id="ARBA00022441"/>
    </source>
</evidence>
<dbReference type="Gene3D" id="2.120.10.80">
    <property type="entry name" value="Kelch-type beta propeller"/>
    <property type="match status" value="2"/>
</dbReference>
<evidence type="ECO:0000313" key="5">
    <source>
        <dbReference type="Proteomes" id="UP001530315"/>
    </source>
</evidence>
<comment type="caution">
    <text evidence="4">The sequence shown here is derived from an EMBL/GenBank/DDBJ whole genome shotgun (WGS) entry which is preliminary data.</text>
</comment>
<proteinExistence type="predicted"/>